<reference evidence="1" key="1">
    <citation type="submission" date="2020-10" db="EMBL/GenBank/DDBJ databases">
        <authorList>
            <person name="Szabo G."/>
        </authorList>
    </citation>
    <scope>NUCLEOTIDE SEQUENCE</scope>
    <source>
        <strain evidence="2">MYVALT</strain>
        <strain evidence="1">VALLOT</strain>
        <plasmid evidence="1">1</plasmid>
        <plasmid evidence="2">pMVTALT</plasmid>
    </source>
</reference>
<proteinExistence type="predicted"/>
<geneLocation type="plasmid" evidence="1">
    <name>1</name>
</geneLocation>
<dbReference type="KEGG" id="vtr:MYVALT_H_00340"/>
<name>A0A8D9FS29_9BURK</name>
<protein>
    <submittedName>
        <fullName evidence="1">Mannose-6-phosphate isomerase</fullName>
        <ecNumber evidence="1">5.3.1.8</ecNumber>
    </submittedName>
</protein>
<dbReference type="EC" id="5.3.1.8" evidence="1"/>
<gene>
    <name evidence="2" type="ORF">MYVALT_H_00340</name>
    <name evidence="1" type="ORF">VALLOT_H_00340</name>
</gene>
<dbReference type="AlphaFoldDB" id="A0A8D9FS29"/>
<dbReference type="Proteomes" id="UP000693996">
    <property type="component" value="Plasmid pMVTALT"/>
</dbReference>
<geneLocation type="plasmid" evidence="2 3">
    <name>pMVTALT</name>
</geneLocation>
<dbReference type="EMBL" id="LR890046">
    <property type="protein sequence ID" value="CAD6506757.1"/>
    <property type="molecule type" value="Genomic_DNA"/>
</dbReference>
<accession>A0A8D9FS29</accession>
<dbReference type="Pfam" id="PF07221">
    <property type="entry name" value="GlcNAc_2-epim"/>
    <property type="match status" value="1"/>
</dbReference>
<dbReference type="EMBL" id="OU343032">
    <property type="protein sequence ID" value="CAG7605126.1"/>
    <property type="molecule type" value="Genomic_DNA"/>
</dbReference>
<dbReference type="PANTHER" id="PTHR15108">
    <property type="entry name" value="N-ACYLGLUCOSAMINE-2-EPIMERASE"/>
    <property type="match status" value="1"/>
</dbReference>
<organism evidence="1">
    <name type="scientific">Candidatus Vallotiella hemipterorum</name>
    <dbReference type="NCBI Taxonomy" id="1177213"/>
    <lineage>
        <taxon>Bacteria</taxon>
        <taxon>Pseudomonadati</taxon>
        <taxon>Pseudomonadota</taxon>
        <taxon>Betaproteobacteria</taxon>
        <taxon>Burkholderiales</taxon>
        <taxon>Burkholderiaceae</taxon>
        <taxon>Candidatus Vallotiella</taxon>
    </lineage>
</organism>
<sequence>MNQLNCTSVRIDELNQHISSVILPVWSTRGFNDALGLPYDRISAPGQPILPTTRYRAMACVRQLYVFSVAGWHNHADRLFESLRTRFLDTTYGGWNYSIDAQGAPKETKKDLYTHAFIVFGCAEYFRHRGTRDALDLLESTLHVIETRFTTHTGLYNAVLSRDFRTVIDGPRQNPIMHLSEAYLSACDARHDTWFFDTLRSIAEQIITKFVHRPTGCITELPIGYSPLRIEPGHQFEWFYLTANKPDIFRHSDLSTWLNSAYMFSLRYGVSPYTGGVCTALNEYGHIIDSNERLWAQTEFCRALTISKTPNFVCKIYNSHISIKIQLSRFKKRFLRDYGWVESITKDSAIVRIDMPSTTPYHIVTMYSALITAYQKI</sequence>
<keyword evidence="3" id="KW-1185">Reference proteome</keyword>
<dbReference type="RefSeq" id="WP_216797510.1">
    <property type="nucleotide sequence ID" value="NZ_LR890046.1"/>
</dbReference>
<dbReference type="InterPro" id="IPR010819">
    <property type="entry name" value="AGE/CE"/>
</dbReference>
<dbReference type="GO" id="GO:0004476">
    <property type="term" value="F:mannose-6-phosphate isomerase activity"/>
    <property type="evidence" value="ECO:0007669"/>
    <property type="project" value="UniProtKB-EC"/>
</dbReference>
<evidence type="ECO:0000313" key="2">
    <source>
        <dbReference type="EMBL" id="CAG7605126.1"/>
    </source>
</evidence>
<evidence type="ECO:0000313" key="1">
    <source>
        <dbReference type="EMBL" id="CAD6506757.1"/>
    </source>
</evidence>
<keyword evidence="1" id="KW-0413">Isomerase</keyword>
<evidence type="ECO:0000313" key="3">
    <source>
        <dbReference type="Proteomes" id="UP000693996"/>
    </source>
</evidence>
<keyword evidence="1" id="KW-0614">Plasmid</keyword>